<protein>
    <submittedName>
        <fullName evidence="2">Uncharacterized protein</fullName>
    </submittedName>
</protein>
<sequence>YAQDQIFVTGRKRLRYPEGLDGIASSDDELVAAGGGPALDCAGICVRKACQTGPGRRQRGHDILHVPALFRRSIYIARADAKRDRVVDDACRSGPTGLVKDIGRLDPGGIQFAMGGSERQSLERPKRDGHVDHEDTASTHKVDLRPRVDVAAGDAVDVGAGAVSLRDHMRWPVVGRIPVFVAFGDMGFEKFADHRGDRAGPGPIIAREYEAIERVTQDLCQRVIDPDKQVRAACAAQHAQPSVGKEIVDGMGG</sequence>
<dbReference type="EMBL" id="MIKF01001682">
    <property type="protein sequence ID" value="RTE67855.1"/>
    <property type="molecule type" value="Genomic_DNA"/>
</dbReference>
<comment type="caution">
    <text evidence="2">The sequence shown here is derived from an EMBL/GenBank/DDBJ whole genome shotgun (WGS) entry which is preliminary data.</text>
</comment>
<reference evidence="2 3" key="1">
    <citation type="submission" date="2017-06" db="EMBL/GenBank/DDBJ databases">
        <title>Comparative genomic analysis of Ambrosia Fusariam Clade fungi.</title>
        <authorList>
            <person name="Stajich J.E."/>
            <person name="Carrillo J."/>
            <person name="Kijimoto T."/>
            <person name="Eskalen A."/>
            <person name="O'Donnell K."/>
            <person name="Kasson M."/>
        </authorList>
    </citation>
    <scope>NUCLEOTIDE SEQUENCE [LARGE SCALE GENOMIC DNA]</scope>
    <source>
        <strain evidence="2 3">UCR1854</strain>
    </source>
</reference>
<accession>A0A430KWH5</accession>
<gene>
    <name evidence="2" type="ORF">BHE90_017771</name>
</gene>
<feature type="region of interest" description="Disordered" evidence="1">
    <location>
        <begin position="117"/>
        <end position="140"/>
    </location>
</feature>
<feature type="compositionally biased region" description="Basic and acidic residues" evidence="1">
    <location>
        <begin position="120"/>
        <end position="140"/>
    </location>
</feature>
<proteinExistence type="predicted"/>
<evidence type="ECO:0000256" key="1">
    <source>
        <dbReference type="SAM" id="MobiDB-lite"/>
    </source>
</evidence>
<dbReference type="AlphaFoldDB" id="A0A430KWH5"/>
<dbReference type="Proteomes" id="UP000287124">
    <property type="component" value="Unassembled WGS sequence"/>
</dbReference>
<name>A0A430KWH5_9HYPO</name>
<keyword evidence="3" id="KW-1185">Reference proteome</keyword>
<evidence type="ECO:0000313" key="3">
    <source>
        <dbReference type="Proteomes" id="UP000287124"/>
    </source>
</evidence>
<feature type="non-terminal residue" evidence="2">
    <location>
        <position position="253"/>
    </location>
</feature>
<organism evidence="2 3">
    <name type="scientific">Fusarium euwallaceae</name>
    <dbReference type="NCBI Taxonomy" id="1147111"/>
    <lineage>
        <taxon>Eukaryota</taxon>
        <taxon>Fungi</taxon>
        <taxon>Dikarya</taxon>
        <taxon>Ascomycota</taxon>
        <taxon>Pezizomycotina</taxon>
        <taxon>Sordariomycetes</taxon>
        <taxon>Hypocreomycetidae</taxon>
        <taxon>Hypocreales</taxon>
        <taxon>Nectriaceae</taxon>
        <taxon>Fusarium</taxon>
        <taxon>Fusarium solani species complex</taxon>
    </lineage>
</organism>
<evidence type="ECO:0000313" key="2">
    <source>
        <dbReference type="EMBL" id="RTE67855.1"/>
    </source>
</evidence>
<feature type="non-terminal residue" evidence="2">
    <location>
        <position position="1"/>
    </location>
</feature>